<keyword evidence="4" id="KW-1003">Cell membrane</keyword>
<evidence type="ECO:0000256" key="11">
    <source>
        <dbReference type="ARBA" id="ARBA00023012"/>
    </source>
</evidence>
<feature type="coiled-coil region" evidence="12">
    <location>
        <begin position="331"/>
        <end position="366"/>
    </location>
</feature>
<dbReference type="InterPro" id="IPR017055">
    <property type="entry name" value="Sig_transdc_His_kinase_DctB"/>
</dbReference>
<evidence type="ECO:0000313" key="16">
    <source>
        <dbReference type="Proteomes" id="UP000196878"/>
    </source>
</evidence>
<evidence type="ECO:0000256" key="8">
    <source>
        <dbReference type="ARBA" id="ARBA00022777"/>
    </source>
</evidence>
<protein>
    <recommendedName>
        <fullName evidence="3">histidine kinase</fullName>
        <ecNumber evidence="3">2.7.13.3</ecNumber>
    </recommendedName>
</protein>
<dbReference type="GO" id="GO:0000160">
    <property type="term" value="P:phosphorelay signal transduction system"/>
    <property type="evidence" value="ECO:0007669"/>
    <property type="project" value="UniProtKB-KW"/>
</dbReference>
<feature type="transmembrane region" description="Helical" evidence="13">
    <location>
        <begin position="296"/>
        <end position="318"/>
    </location>
</feature>
<dbReference type="SUPFAM" id="SSF55874">
    <property type="entry name" value="ATPase domain of HSP90 chaperone/DNA topoisomerase II/histidine kinase"/>
    <property type="match status" value="1"/>
</dbReference>
<dbReference type="PIRSF" id="PIRSF036431">
    <property type="entry name" value="STHK_DctB"/>
    <property type="match status" value="1"/>
</dbReference>
<dbReference type="Gene3D" id="3.30.565.10">
    <property type="entry name" value="Histidine kinase-like ATPase, C-terminal domain"/>
    <property type="match status" value="1"/>
</dbReference>
<dbReference type="Pfam" id="PF02518">
    <property type="entry name" value="HATPase_c"/>
    <property type="match status" value="1"/>
</dbReference>
<proteinExistence type="predicted"/>
<keyword evidence="5" id="KW-0808">Transferase</keyword>
<dbReference type="InterPro" id="IPR005467">
    <property type="entry name" value="His_kinase_dom"/>
</dbReference>
<comment type="caution">
    <text evidence="15">The sequence shown here is derived from an EMBL/GenBank/DDBJ whole genome shotgun (WGS) entry which is preliminary data.</text>
</comment>
<dbReference type="PROSITE" id="PS50109">
    <property type="entry name" value="HIS_KIN"/>
    <property type="match status" value="1"/>
</dbReference>
<evidence type="ECO:0000256" key="9">
    <source>
        <dbReference type="ARBA" id="ARBA00022840"/>
    </source>
</evidence>
<evidence type="ECO:0000256" key="4">
    <source>
        <dbReference type="ARBA" id="ARBA00022475"/>
    </source>
</evidence>
<keyword evidence="16" id="KW-1185">Reference proteome</keyword>
<sequence>MSIIPAPPFALTMPRAGMSLGLLLAVAVTLAATGLAGWESYRRGIAALDRSLADRHSITADGLTAEIERLRYLPRILGEDPRLHALLAAPGDIHAVAAANAYLKAARGVTGADELYLVGSDGITLAASNWNEPGSFLGMNYGFRPYFRGALKAGTAQYYAVGVTTGRPGAFLSARIDAVTTGVAVAKMELGALEIAWARAGELTAVADPDGMVFLASQPAWRFRPLSPLGPENISRIEAERRYPSTLLSRAEPLPIDGLSLSHPEAGVLRIHTGPVRGTDWTLLVALPTEEARRTALLTALVTGSLGALLSAGMVALAQRRQIMRIRLRQAADLEERVQARTRELAAEVEERRRAEEELLQTHERLVHAAKLAVLGRMSTAIVHEIGQSLSALDNNLAAAQAHGDAGRRERLAAALGRSRGMVGRLQGVVSRLRSFGRRQVSVTPETVPLAPVLATAVEIVTPRARELGVQFALPDDPMPSVRGDGPRLEQVLTNLLLNAIDATGRTPPPRRVSLSTTRTGEGVLIEIADTGPGLPPGAEGLIEPFVTGDPGQIGGQGLGLGLSIVQSLLEQMQGELLLANDPDGTGGLVTIRLPAADPGEPEEGERG</sequence>
<evidence type="ECO:0000256" key="10">
    <source>
        <dbReference type="ARBA" id="ARBA00022989"/>
    </source>
</evidence>
<evidence type="ECO:0000256" key="12">
    <source>
        <dbReference type="SAM" id="Coils"/>
    </source>
</evidence>
<keyword evidence="6 13" id="KW-0812">Transmembrane</keyword>
<evidence type="ECO:0000256" key="3">
    <source>
        <dbReference type="ARBA" id="ARBA00012438"/>
    </source>
</evidence>
<dbReference type="GO" id="GO:0005524">
    <property type="term" value="F:ATP binding"/>
    <property type="evidence" value="ECO:0007669"/>
    <property type="project" value="UniProtKB-KW"/>
</dbReference>
<keyword evidence="7" id="KW-0547">Nucleotide-binding</keyword>
<keyword evidence="12" id="KW-0175">Coiled coil</keyword>
<feature type="domain" description="Histidine kinase" evidence="14">
    <location>
        <begin position="381"/>
        <end position="598"/>
    </location>
</feature>
<dbReference type="EMBL" id="NIPW01000005">
    <property type="protein sequence ID" value="OWJ80221.1"/>
    <property type="molecule type" value="Genomic_DNA"/>
</dbReference>
<dbReference type="GO" id="GO:0005886">
    <property type="term" value="C:plasma membrane"/>
    <property type="evidence" value="ECO:0007669"/>
    <property type="project" value="UniProtKB-SubCell"/>
</dbReference>
<keyword evidence="11" id="KW-0902">Two-component regulatory system</keyword>
<dbReference type="EC" id="2.7.13.3" evidence="3"/>
<evidence type="ECO:0000256" key="7">
    <source>
        <dbReference type="ARBA" id="ARBA00022741"/>
    </source>
</evidence>
<evidence type="ECO:0000256" key="6">
    <source>
        <dbReference type="ARBA" id="ARBA00022692"/>
    </source>
</evidence>
<dbReference type="PRINTS" id="PR00344">
    <property type="entry name" value="BCTRLSENSOR"/>
</dbReference>
<evidence type="ECO:0000259" key="14">
    <source>
        <dbReference type="PROSITE" id="PS50109"/>
    </source>
</evidence>
<comment type="catalytic activity">
    <reaction evidence="1">
        <text>ATP + protein L-histidine = ADP + protein N-phospho-L-histidine.</text>
        <dbReference type="EC" id="2.7.13.3"/>
    </reaction>
</comment>
<keyword evidence="8 15" id="KW-0418">Kinase</keyword>
<dbReference type="InterPro" id="IPR003594">
    <property type="entry name" value="HATPase_dom"/>
</dbReference>
<dbReference type="Gene3D" id="3.30.450.20">
    <property type="entry name" value="PAS domain"/>
    <property type="match status" value="2"/>
</dbReference>
<dbReference type="SUPFAM" id="SSF103190">
    <property type="entry name" value="Sensory domain-like"/>
    <property type="match status" value="1"/>
</dbReference>
<dbReference type="Proteomes" id="UP000196878">
    <property type="component" value="Unassembled WGS sequence"/>
</dbReference>
<gene>
    <name evidence="15" type="ORF">CDV49_02770</name>
</gene>
<dbReference type="InterPro" id="IPR029151">
    <property type="entry name" value="Sensor-like_sf"/>
</dbReference>
<keyword evidence="9" id="KW-0067">ATP-binding</keyword>
<evidence type="ECO:0000256" key="13">
    <source>
        <dbReference type="SAM" id="Phobius"/>
    </source>
</evidence>
<dbReference type="Gene3D" id="6.10.250.3020">
    <property type="match status" value="1"/>
</dbReference>
<dbReference type="RefSeq" id="WP_088214054.1">
    <property type="nucleotide sequence ID" value="NZ_NIPW01000005.1"/>
</dbReference>
<reference evidence="15 16" key="1">
    <citation type="submission" date="2016-12" db="EMBL/GenBank/DDBJ databases">
        <title>Comparison of Traditional DNA-DNA Hybridization with In Silico Genomic Analysis.</title>
        <authorList>
            <person name="Nicholson A.C."/>
            <person name="Humrighouse B.W."/>
            <person name="Graziano J."/>
            <person name="Lasker B."/>
            <person name="Whitney A.M."/>
            <person name="Mcquiston J.R."/>
        </authorList>
    </citation>
    <scope>NUCLEOTIDE SEQUENCE [LARGE SCALE GENOMIC DNA]</scope>
    <source>
        <strain evidence="15 16">H2240</strain>
    </source>
</reference>
<dbReference type="InterPro" id="IPR036890">
    <property type="entry name" value="HATPase_C_sf"/>
</dbReference>
<dbReference type="InterPro" id="IPR004358">
    <property type="entry name" value="Sig_transdc_His_kin-like_C"/>
</dbReference>
<dbReference type="OrthoDB" id="7568856at2"/>
<dbReference type="GO" id="GO:0004673">
    <property type="term" value="F:protein histidine kinase activity"/>
    <property type="evidence" value="ECO:0007669"/>
    <property type="project" value="UniProtKB-EC"/>
</dbReference>
<evidence type="ECO:0000256" key="5">
    <source>
        <dbReference type="ARBA" id="ARBA00022679"/>
    </source>
</evidence>
<comment type="subcellular location">
    <subcellularLocation>
        <location evidence="2">Cell membrane</location>
        <topology evidence="2">Multi-pass membrane protein</topology>
    </subcellularLocation>
</comment>
<keyword evidence="13" id="KW-0472">Membrane</keyword>
<keyword evidence="10 13" id="KW-1133">Transmembrane helix</keyword>
<dbReference type="PANTHER" id="PTHR43065:SF46">
    <property type="entry name" value="C4-DICARBOXYLATE TRANSPORT SENSOR PROTEIN DCTB"/>
    <property type="match status" value="1"/>
</dbReference>
<dbReference type="SMART" id="SM00387">
    <property type="entry name" value="HATPase_c"/>
    <property type="match status" value="1"/>
</dbReference>
<evidence type="ECO:0000256" key="1">
    <source>
        <dbReference type="ARBA" id="ARBA00000085"/>
    </source>
</evidence>
<dbReference type="PANTHER" id="PTHR43065">
    <property type="entry name" value="SENSOR HISTIDINE KINASE"/>
    <property type="match status" value="1"/>
</dbReference>
<dbReference type="AlphaFoldDB" id="A0A212AFG5"/>
<name>A0A212AFG5_9RHOB</name>
<accession>A0A212AFG5</accession>
<dbReference type="Gene3D" id="1.10.287.130">
    <property type="match status" value="1"/>
</dbReference>
<organism evidence="15 16">
    <name type="scientific">Haematobacter genomosp. 1</name>
    <dbReference type="NCBI Taxonomy" id="366618"/>
    <lineage>
        <taxon>Bacteria</taxon>
        <taxon>Pseudomonadati</taxon>
        <taxon>Pseudomonadota</taxon>
        <taxon>Alphaproteobacteria</taxon>
        <taxon>Rhodobacterales</taxon>
        <taxon>Paracoccaceae</taxon>
        <taxon>Haematobacter</taxon>
    </lineage>
</organism>
<evidence type="ECO:0000256" key="2">
    <source>
        <dbReference type="ARBA" id="ARBA00004651"/>
    </source>
</evidence>
<evidence type="ECO:0000313" key="15">
    <source>
        <dbReference type="EMBL" id="OWJ80221.1"/>
    </source>
</evidence>